<proteinExistence type="inferred from homology"/>
<dbReference type="InterPro" id="IPR001765">
    <property type="entry name" value="Carbonic_anhydrase"/>
</dbReference>
<dbReference type="CDD" id="cd03378">
    <property type="entry name" value="beta_CA_cladeC"/>
    <property type="match status" value="1"/>
</dbReference>
<protein>
    <recommendedName>
        <fullName evidence="2">carbonic anhydrase</fullName>
        <ecNumber evidence="2">4.2.1.1</ecNumber>
    </recommendedName>
</protein>
<dbReference type="EC" id="4.2.1.1" evidence="2"/>
<dbReference type="RefSeq" id="WP_219763550.1">
    <property type="nucleotide sequence ID" value="NZ_JAHYBZ010000004.1"/>
</dbReference>
<name>A0ABS7A9I1_9PROT</name>
<dbReference type="PROSITE" id="PS00704">
    <property type="entry name" value="PROK_CO2_ANHYDRASE_1"/>
    <property type="match status" value="1"/>
</dbReference>
<accession>A0ABS7A9I1</accession>
<comment type="similarity">
    <text evidence="1">Belongs to the beta-class carbonic anhydrase family.</text>
</comment>
<dbReference type="PANTHER" id="PTHR11002">
    <property type="entry name" value="CARBONIC ANHYDRASE"/>
    <property type="match status" value="1"/>
</dbReference>
<comment type="catalytic activity">
    <reaction evidence="5">
        <text>hydrogencarbonate + H(+) = CO2 + H2O</text>
        <dbReference type="Rhea" id="RHEA:10748"/>
        <dbReference type="ChEBI" id="CHEBI:15377"/>
        <dbReference type="ChEBI" id="CHEBI:15378"/>
        <dbReference type="ChEBI" id="CHEBI:16526"/>
        <dbReference type="ChEBI" id="CHEBI:17544"/>
        <dbReference type="EC" id="4.2.1.1"/>
    </reaction>
</comment>
<dbReference type="InterPro" id="IPR006311">
    <property type="entry name" value="TAT_signal"/>
</dbReference>
<sequence>MDRHLGSADAMCFACHPGSVGRRSFFAAGAALLATTVAAPQARAQTAERPATPDAALRALMEGNARYVANQPRERDFSARRASLAQSQHPFAAVLGCADSRVAPELAFDQSPGDLFVVRVAGNFVTADGLGSLEFGAGVLGTRLILVLGHTSCGAVNATVDALRQGNTLPGNIAGLATAMKPGIEPALAQTGGDVTRRALVANVQYNVRRLETSSPILTDLIGRGTLAVKGGIYDLATGRVELL</sequence>
<evidence type="ECO:0000313" key="7">
    <source>
        <dbReference type="Proteomes" id="UP001196565"/>
    </source>
</evidence>
<dbReference type="InterPro" id="IPR036874">
    <property type="entry name" value="Carbonic_anhydrase_sf"/>
</dbReference>
<comment type="caution">
    <text evidence="6">The sequence shown here is derived from an EMBL/GenBank/DDBJ whole genome shotgun (WGS) entry which is preliminary data.</text>
</comment>
<keyword evidence="4" id="KW-0456">Lyase</keyword>
<evidence type="ECO:0000256" key="3">
    <source>
        <dbReference type="ARBA" id="ARBA00022833"/>
    </source>
</evidence>
<organism evidence="6 7">
    <name type="scientific">Roseomonas alba</name>
    <dbReference type="NCBI Taxonomy" id="2846776"/>
    <lineage>
        <taxon>Bacteria</taxon>
        <taxon>Pseudomonadati</taxon>
        <taxon>Pseudomonadota</taxon>
        <taxon>Alphaproteobacteria</taxon>
        <taxon>Acetobacterales</taxon>
        <taxon>Roseomonadaceae</taxon>
        <taxon>Roseomonas</taxon>
    </lineage>
</organism>
<keyword evidence="7" id="KW-1185">Reference proteome</keyword>
<evidence type="ECO:0000256" key="4">
    <source>
        <dbReference type="ARBA" id="ARBA00023239"/>
    </source>
</evidence>
<dbReference type="InterPro" id="IPR015892">
    <property type="entry name" value="Carbonic_anhydrase_CS"/>
</dbReference>
<dbReference type="SUPFAM" id="SSF53056">
    <property type="entry name" value="beta-carbonic anhydrase, cab"/>
    <property type="match status" value="1"/>
</dbReference>
<dbReference type="SMART" id="SM00947">
    <property type="entry name" value="Pro_CA"/>
    <property type="match status" value="1"/>
</dbReference>
<reference evidence="6 7" key="1">
    <citation type="submission" date="2021-07" db="EMBL/GenBank/DDBJ databases">
        <authorList>
            <person name="So Y."/>
        </authorList>
    </citation>
    <scope>NUCLEOTIDE SEQUENCE [LARGE SCALE GENOMIC DNA]</scope>
    <source>
        <strain evidence="6 7">HJA6</strain>
    </source>
</reference>
<evidence type="ECO:0000256" key="1">
    <source>
        <dbReference type="ARBA" id="ARBA00006217"/>
    </source>
</evidence>
<evidence type="ECO:0000313" key="6">
    <source>
        <dbReference type="EMBL" id="MBW6398958.1"/>
    </source>
</evidence>
<keyword evidence="3" id="KW-0862">Zinc</keyword>
<dbReference type="PANTHER" id="PTHR11002:SF79">
    <property type="entry name" value="CARBONIC ANHYDRASE 2"/>
    <property type="match status" value="1"/>
</dbReference>
<dbReference type="Gene3D" id="3.40.1050.10">
    <property type="entry name" value="Carbonic anhydrase"/>
    <property type="match status" value="1"/>
</dbReference>
<dbReference type="Proteomes" id="UP001196565">
    <property type="component" value="Unassembled WGS sequence"/>
</dbReference>
<evidence type="ECO:0000256" key="5">
    <source>
        <dbReference type="ARBA" id="ARBA00048348"/>
    </source>
</evidence>
<dbReference type="Pfam" id="PF00484">
    <property type="entry name" value="Pro_CA"/>
    <property type="match status" value="1"/>
</dbReference>
<gene>
    <name evidence="6" type="ORF">KPL78_13925</name>
</gene>
<dbReference type="EMBL" id="JAHYBZ010000004">
    <property type="protein sequence ID" value="MBW6398958.1"/>
    <property type="molecule type" value="Genomic_DNA"/>
</dbReference>
<evidence type="ECO:0000256" key="2">
    <source>
        <dbReference type="ARBA" id="ARBA00012925"/>
    </source>
</evidence>
<dbReference type="PROSITE" id="PS51318">
    <property type="entry name" value="TAT"/>
    <property type="match status" value="1"/>
</dbReference>